<feature type="region of interest" description="Disordered" evidence="3">
    <location>
        <begin position="1"/>
        <end position="102"/>
    </location>
</feature>
<dbReference type="GO" id="GO:0005634">
    <property type="term" value="C:nucleus"/>
    <property type="evidence" value="ECO:0007669"/>
    <property type="project" value="TreeGrafter"/>
</dbReference>
<dbReference type="OrthoDB" id="439808at2759"/>
<organism evidence="5 6">
    <name type="scientific">Stylonychia lemnae</name>
    <name type="common">Ciliate</name>
    <dbReference type="NCBI Taxonomy" id="5949"/>
    <lineage>
        <taxon>Eukaryota</taxon>
        <taxon>Sar</taxon>
        <taxon>Alveolata</taxon>
        <taxon>Ciliophora</taxon>
        <taxon>Intramacronucleata</taxon>
        <taxon>Spirotrichea</taxon>
        <taxon>Stichotrichia</taxon>
        <taxon>Sporadotrichida</taxon>
        <taxon>Oxytrichidae</taxon>
        <taxon>Stylonychinae</taxon>
        <taxon>Stylonychia</taxon>
    </lineage>
</organism>
<dbReference type="PROSITE" id="PS50102">
    <property type="entry name" value="RRM"/>
    <property type="match status" value="2"/>
</dbReference>
<dbReference type="InterPro" id="IPR034221">
    <property type="entry name" value="RBM34_RRM2"/>
</dbReference>
<dbReference type="GO" id="GO:0003723">
    <property type="term" value="F:RNA binding"/>
    <property type="evidence" value="ECO:0007669"/>
    <property type="project" value="UniProtKB-UniRule"/>
</dbReference>
<proteinExistence type="predicted"/>
<dbReference type="InterPro" id="IPR050886">
    <property type="entry name" value="RNA-binding_reg"/>
</dbReference>
<evidence type="ECO:0000256" key="3">
    <source>
        <dbReference type="SAM" id="MobiDB-lite"/>
    </source>
</evidence>
<dbReference type="CDD" id="cd12395">
    <property type="entry name" value="RRM2_RBM34"/>
    <property type="match status" value="1"/>
</dbReference>
<evidence type="ECO:0000313" key="5">
    <source>
        <dbReference type="EMBL" id="CDW85508.1"/>
    </source>
</evidence>
<evidence type="ECO:0000256" key="1">
    <source>
        <dbReference type="ARBA" id="ARBA00022884"/>
    </source>
</evidence>
<gene>
    <name evidence="5" type="primary">Contig7824.g8347</name>
    <name evidence="5" type="ORF">STYLEM_14587</name>
</gene>
<evidence type="ECO:0000259" key="4">
    <source>
        <dbReference type="PROSITE" id="PS50102"/>
    </source>
</evidence>
<keyword evidence="6" id="KW-1185">Reference proteome</keyword>
<feature type="region of interest" description="Disordered" evidence="3">
    <location>
        <begin position="281"/>
        <end position="377"/>
    </location>
</feature>
<dbReference type="InterPro" id="IPR035979">
    <property type="entry name" value="RBD_domain_sf"/>
</dbReference>
<dbReference type="CDD" id="cd12394">
    <property type="entry name" value="RRM1_RBM34"/>
    <property type="match status" value="1"/>
</dbReference>
<feature type="compositionally biased region" description="Basic and acidic residues" evidence="3">
    <location>
        <begin position="296"/>
        <end position="348"/>
    </location>
</feature>
<dbReference type="InterPro" id="IPR012677">
    <property type="entry name" value="Nucleotide-bd_a/b_plait_sf"/>
</dbReference>
<dbReference type="AlphaFoldDB" id="A0A078AXI9"/>
<sequence length="377" mass="44394">MGKNNQNKDKKKERQEQKEIKQEPQEKISKVNLEKVESKQDAKPAEKEIESKEVEIEQPELKVQAEQETQSENKSKDKKKDKKDKPKKTDEEKEVETKERKERTTFVGNVPLETTNKDLQKLFKKYGDIEHIWFRSIACDHESKKTHKGKIISGEFGQQKQSKNAYVLFKTKEHAHKAAQNLNQIEIGGKHIRVDLEDSQKDFDSTVFIGNLPWVLDEEDVRSHFEECGKILNVRLIRDKENFIGKGIGYIQFSTKEEMRKAVDTKSGSLFKGRELRVKKAVEPKRLEKKQKKKREQKELQKNNQQKEKGEKTEELKTPEQKEREELKSKKEESRKLYMERQTKRENAMLRIGSKQNKRQKPNENAQKPKDKAQAKK</sequence>
<reference evidence="5 6" key="1">
    <citation type="submission" date="2014-06" db="EMBL/GenBank/DDBJ databases">
        <authorList>
            <person name="Swart Estienne"/>
        </authorList>
    </citation>
    <scope>NUCLEOTIDE SEQUENCE [LARGE SCALE GENOMIC DNA]</scope>
    <source>
        <strain evidence="5 6">130c</strain>
    </source>
</reference>
<accession>A0A078AXI9</accession>
<dbReference type="Pfam" id="PF00076">
    <property type="entry name" value="RRM_1"/>
    <property type="match status" value="2"/>
</dbReference>
<dbReference type="Proteomes" id="UP000039865">
    <property type="component" value="Unassembled WGS sequence"/>
</dbReference>
<dbReference type="SUPFAM" id="SSF54928">
    <property type="entry name" value="RNA-binding domain, RBD"/>
    <property type="match status" value="2"/>
</dbReference>
<keyword evidence="1 2" id="KW-0694">RNA-binding</keyword>
<name>A0A078AXI9_STYLE</name>
<protein>
    <submittedName>
        <fullName evidence="5">Rna-binding protein 34</fullName>
    </submittedName>
</protein>
<dbReference type="SMART" id="SM00360">
    <property type="entry name" value="RRM"/>
    <property type="match status" value="2"/>
</dbReference>
<feature type="compositionally biased region" description="Basic and acidic residues" evidence="3">
    <location>
        <begin position="367"/>
        <end position="377"/>
    </location>
</feature>
<dbReference type="PANTHER" id="PTHR48024">
    <property type="entry name" value="GEO13361P1-RELATED"/>
    <property type="match status" value="1"/>
</dbReference>
<feature type="compositionally biased region" description="Basic and acidic residues" evidence="3">
    <location>
        <begin position="1"/>
        <end position="75"/>
    </location>
</feature>
<dbReference type="PANTHER" id="PTHR48024:SF56">
    <property type="entry name" value="HETEROGENEOUS NUCLEAR RIBONUCLEOPROTEIN A0"/>
    <property type="match status" value="1"/>
</dbReference>
<dbReference type="Gene3D" id="3.30.70.330">
    <property type="match status" value="2"/>
</dbReference>
<feature type="domain" description="RRM" evidence="4">
    <location>
        <begin position="103"/>
        <end position="199"/>
    </location>
</feature>
<dbReference type="OMA" id="KCTDEQM"/>
<feature type="domain" description="RRM" evidence="4">
    <location>
        <begin position="205"/>
        <end position="283"/>
    </location>
</feature>
<dbReference type="InterPro" id="IPR000504">
    <property type="entry name" value="RRM_dom"/>
</dbReference>
<evidence type="ECO:0000313" key="6">
    <source>
        <dbReference type="Proteomes" id="UP000039865"/>
    </source>
</evidence>
<evidence type="ECO:0000256" key="2">
    <source>
        <dbReference type="PROSITE-ProRule" id="PRU00176"/>
    </source>
</evidence>
<dbReference type="EMBL" id="CCKQ01013797">
    <property type="protein sequence ID" value="CDW85508.1"/>
    <property type="molecule type" value="Genomic_DNA"/>
</dbReference>
<dbReference type="InParanoid" id="A0A078AXI9"/>
<feature type="compositionally biased region" description="Basic and acidic residues" evidence="3">
    <location>
        <begin position="83"/>
        <end position="102"/>
    </location>
</feature>